<dbReference type="GO" id="GO:0005886">
    <property type="term" value="C:plasma membrane"/>
    <property type="evidence" value="ECO:0007669"/>
    <property type="project" value="TreeGrafter"/>
</dbReference>
<evidence type="ECO:0000256" key="1">
    <source>
        <dbReference type="ARBA" id="ARBA00004196"/>
    </source>
</evidence>
<gene>
    <name evidence="6" type="ORF">SAMN05216339_11244</name>
</gene>
<dbReference type="OrthoDB" id="9796814at2"/>
<evidence type="ECO:0000313" key="6">
    <source>
        <dbReference type="EMBL" id="SFU78164.1"/>
    </source>
</evidence>
<organism evidence="6 7">
    <name type="scientific">Nitrosomonas eutropha</name>
    <dbReference type="NCBI Taxonomy" id="916"/>
    <lineage>
        <taxon>Bacteria</taxon>
        <taxon>Pseudomonadati</taxon>
        <taxon>Pseudomonadota</taxon>
        <taxon>Betaproteobacteria</taxon>
        <taxon>Nitrosomonadales</taxon>
        <taxon>Nitrosomonadaceae</taxon>
        <taxon>Nitrosomonas</taxon>
    </lineage>
</organism>
<proteinExistence type="predicted"/>
<dbReference type="EMBL" id="FPBL01000012">
    <property type="protein sequence ID" value="SFU78164.1"/>
    <property type="molecule type" value="Genomic_DNA"/>
</dbReference>
<dbReference type="GO" id="GO:0042597">
    <property type="term" value="C:periplasmic space"/>
    <property type="evidence" value="ECO:0007669"/>
    <property type="project" value="InterPro"/>
</dbReference>
<dbReference type="GO" id="GO:0030313">
    <property type="term" value="C:cell envelope"/>
    <property type="evidence" value="ECO:0007669"/>
    <property type="project" value="UniProtKB-SubCell"/>
</dbReference>
<dbReference type="InterPro" id="IPR007348">
    <property type="entry name" value="CopC_dom"/>
</dbReference>
<keyword evidence="2" id="KW-0479">Metal-binding</keyword>
<evidence type="ECO:0000259" key="5">
    <source>
        <dbReference type="Pfam" id="PF04234"/>
    </source>
</evidence>
<sequence length="143" mass="15962">MIKNNHFKFIMIKLATTVKISTVILGFGLVTLLVSPNAVFAHAELVKAEPARRATLAASPKQVRLWFNEEIEADYASLSLLDADNNILTEEKPMAHPDDSKSIYLELPELAGGQYTVKFRVLSVDGHVLDSEYKFTVKDNKTK</sequence>
<dbReference type="GO" id="GO:0046688">
    <property type="term" value="P:response to copper ion"/>
    <property type="evidence" value="ECO:0007669"/>
    <property type="project" value="InterPro"/>
</dbReference>
<reference evidence="6 7" key="1">
    <citation type="submission" date="2016-10" db="EMBL/GenBank/DDBJ databases">
        <authorList>
            <person name="de Groot N.N."/>
        </authorList>
    </citation>
    <scope>NUCLEOTIDE SEQUENCE [LARGE SCALE GENOMIC DNA]</scope>
    <source>
        <strain evidence="6 7">Nm24</strain>
    </source>
</reference>
<evidence type="ECO:0000256" key="4">
    <source>
        <dbReference type="ARBA" id="ARBA00023008"/>
    </source>
</evidence>
<dbReference type="SUPFAM" id="SSF81296">
    <property type="entry name" value="E set domains"/>
    <property type="match status" value="1"/>
</dbReference>
<evidence type="ECO:0000256" key="3">
    <source>
        <dbReference type="ARBA" id="ARBA00022729"/>
    </source>
</evidence>
<dbReference type="InterPro" id="IPR014756">
    <property type="entry name" value="Ig_E-set"/>
</dbReference>
<evidence type="ECO:0000313" key="7">
    <source>
        <dbReference type="Proteomes" id="UP000183926"/>
    </source>
</evidence>
<keyword evidence="3" id="KW-0732">Signal</keyword>
<comment type="subcellular location">
    <subcellularLocation>
        <location evidence="1">Cell envelope</location>
    </subcellularLocation>
</comment>
<dbReference type="GO" id="GO:0006825">
    <property type="term" value="P:copper ion transport"/>
    <property type="evidence" value="ECO:0007669"/>
    <property type="project" value="InterPro"/>
</dbReference>
<accession>A0A1I7IZ53</accession>
<dbReference type="AlphaFoldDB" id="A0A1I7IZ53"/>
<evidence type="ECO:0000256" key="2">
    <source>
        <dbReference type="ARBA" id="ARBA00022723"/>
    </source>
</evidence>
<protein>
    <recommendedName>
        <fullName evidence="5">CopC domain-containing protein</fullName>
    </recommendedName>
</protein>
<dbReference type="Pfam" id="PF04234">
    <property type="entry name" value="CopC"/>
    <property type="match status" value="1"/>
</dbReference>
<feature type="domain" description="CopC" evidence="5">
    <location>
        <begin position="42"/>
        <end position="137"/>
    </location>
</feature>
<dbReference type="Gene3D" id="2.60.40.1220">
    <property type="match status" value="1"/>
</dbReference>
<dbReference type="InterPro" id="IPR032694">
    <property type="entry name" value="CopC/D"/>
</dbReference>
<dbReference type="Proteomes" id="UP000183926">
    <property type="component" value="Unassembled WGS sequence"/>
</dbReference>
<name>A0A1I7IZ53_9PROT</name>
<dbReference type="InterPro" id="IPR014755">
    <property type="entry name" value="Cu-Rt/internalin_Ig-like"/>
</dbReference>
<dbReference type="PANTHER" id="PTHR34820:SF4">
    <property type="entry name" value="INNER MEMBRANE PROTEIN YEBZ"/>
    <property type="match status" value="1"/>
</dbReference>
<dbReference type="GO" id="GO:0005507">
    <property type="term" value="F:copper ion binding"/>
    <property type="evidence" value="ECO:0007669"/>
    <property type="project" value="InterPro"/>
</dbReference>
<dbReference type="RefSeq" id="WP_074929300.1">
    <property type="nucleotide sequence ID" value="NZ_FPBL01000012.1"/>
</dbReference>
<dbReference type="PANTHER" id="PTHR34820">
    <property type="entry name" value="INNER MEMBRANE PROTEIN YEBZ"/>
    <property type="match status" value="1"/>
</dbReference>
<keyword evidence="4" id="KW-0186">Copper</keyword>